<feature type="transmembrane region" description="Helical" evidence="5">
    <location>
        <begin position="108"/>
        <end position="132"/>
    </location>
</feature>
<protein>
    <recommendedName>
        <fullName evidence="6">Cytochrome b561 bacterial/Ni-hydrogenase domain-containing protein</fullName>
    </recommendedName>
</protein>
<evidence type="ECO:0000313" key="7">
    <source>
        <dbReference type="EMBL" id="RNL19959.1"/>
    </source>
</evidence>
<gene>
    <name evidence="7" type="ORF">DMP07_05900</name>
</gene>
<feature type="transmembrane region" description="Helical" evidence="5">
    <location>
        <begin position="68"/>
        <end position="96"/>
    </location>
</feature>
<evidence type="ECO:0000313" key="8">
    <source>
        <dbReference type="Proteomes" id="UP000267368"/>
    </source>
</evidence>
<dbReference type="Proteomes" id="UP000267368">
    <property type="component" value="Unassembled WGS sequence"/>
</dbReference>
<keyword evidence="2 5" id="KW-0812">Transmembrane</keyword>
<evidence type="ECO:0000256" key="2">
    <source>
        <dbReference type="ARBA" id="ARBA00022692"/>
    </source>
</evidence>
<name>A0A3N0AFG4_9ACTN</name>
<proteinExistence type="predicted"/>
<keyword evidence="3 5" id="KW-1133">Transmembrane helix</keyword>
<dbReference type="EMBL" id="QICB01000003">
    <property type="protein sequence ID" value="RNL19959.1"/>
    <property type="molecule type" value="Genomic_DNA"/>
</dbReference>
<dbReference type="InterPro" id="IPR011577">
    <property type="entry name" value="Cyt_b561_bac/Ni-Hgenase"/>
</dbReference>
<feature type="transmembrane region" description="Helical" evidence="5">
    <location>
        <begin position="28"/>
        <end position="47"/>
    </location>
</feature>
<comment type="subcellular location">
    <subcellularLocation>
        <location evidence="1">Membrane</location>
        <topology evidence="1">Multi-pass membrane protein</topology>
    </subcellularLocation>
</comment>
<accession>A0A3N0AFG4</accession>
<dbReference type="Pfam" id="PF01292">
    <property type="entry name" value="Ni_hydr_CYTB"/>
    <property type="match status" value="1"/>
</dbReference>
<evidence type="ECO:0000256" key="1">
    <source>
        <dbReference type="ARBA" id="ARBA00004141"/>
    </source>
</evidence>
<comment type="caution">
    <text evidence="7">The sequence shown here is derived from an EMBL/GenBank/DDBJ whole genome shotgun (WGS) entry which is preliminary data.</text>
</comment>
<reference evidence="8" key="1">
    <citation type="submission" date="2018-05" db="EMBL/GenBank/DDBJ databases">
        <title>Genome Sequencing of selected type strains of the family Eggerthellaceae.</title>
        <authorList>
            <person name="Danylec N."/>
            <person name="Stoll D.A."/>
            <person name="Doetsch A."/>
            <person name="Huch M."/>
        </authorList>
    </citation>
    <scope>NUCLEOTIDE SEQUENCE [LARGE SCALE GENOMIC DNA]</scope>
    <source>
        <strain evidence="8">DSM 17537</strain>
    </source>
</reference>
<dbReference type="OrthoDB" id="3174322at2"/>
<feature type="domain" description="Cytochrome b561 bacterial/Ni-hydrogenase" evidence="6">
    <location>
        <begin position="21"/>
        <end position="130"/>
    </location>
</feature>
<evidence type="ECO:0000256" key="5">
    <source>
        <dbReference type="SAM" id="Phobius"/>
    </source>
</evidence>
<evidence type="ECO:0000259" key="6">
    <source>
        <dbReference type="Pfam" id="PF01292"/>
    </source>
</evidence>
<dbReference type="GO" id="GO:0009055">
    <property type="term" value="F:electron transfer activity"/>
    <property type="evidence" value="ECO:0007669"/>
    <property type="project" value="InterPro"/>
</dbReference>
<dbReference type="GO" id="GO:0016020">
    <property type="term" value="C:membrane"/>
    <property type="evidence" value="ECO:0007669"/>
    <property type="project" value="UniProtKB-SubCell"/>
</dbReference>
<keyword evidence="8" id="KW-1185">Reference proteome</keyword>
<sequence length="142" mass="15240">MSMRSFVFDVVLAAGAIALMFPDSTGYGVHEWAGLVFAVAVIVHVAARHEEGARLFQNGFRKRRAGKAFSFVLNAAIFVDLAVCAVSGLMVSGAVLPTFGLYAGGFFFWAPVHAFSAQLFMALALVHVVLFAPKMKAVVSKR</sequence>
<evidence type="ECO:0000256" key="4">
    <source>
        <dbReference type="ARBA" id="ARBA00023136"/>
    </source>
</evidence>
<dbReference type="RefSeq" id="WP_123198277.1">
    <property type="nucleotide sequence ID" value="NZ_QICB01000003.1"/>
</dbReference>
<organism evidence="7 8">
    <name type="scientific">Slackia faecicanis</name>
    <dbReference type="NCBI Taxonomy" id="255723"/>
    <lineage>
        <taxon>Bacteria</taxon>
        <taxon>Bacillati</taxon>
        <taxon>Actinomycetota</taxon>
        <taxon>Coriobacteriia</taxon>
        <taxon>Eggerthellales</taxon>
        <taxon>Eggerthellaceae</taxon>
        <taxon>Slackia</taxon>
    </lineage>
</organism>
<dbReference type="AlphaFoldDB" id="A0A3N0AFG4"/>
<keyword evidence="4 5" id="KW-0472">Membrane</keyword>
<evidence type="ECO:0000256" key="3">
    <source>
        <dbReference type="ARBA" id="ARBA00022989"/>
    </source>
</evidence>